<keyword evidence="8" id="KW-0067">ATP-binding</keyword>
<evidence type="ECO:0000256" key="2">
    <source>
        <dbReference type="ARBA" id="ARBA00007316"/>
    </source>
</evidence>
<keyword evidence="11" id="KW-0270">Exopolysaccharide synthesis</keyword>
<dbReference type="SUPFAM" id="SSF52540">
    <property type="entry name" value="P-loop containing nucleoside triphosphate hydrolases"/>
    <property type="match status" value="1"/>
</dbReference>
<keyword evidence="7 15" id="KW-0418">Kinase</keyword>
<dbReference type="GO" id="GO:0005524">
    <property type="term" value="F:ATP binding"/>
    <property type="evidence" value="ECO:0007669"/>
    <property type="project" value="UniProtKB-KW"/>
</dbReference>
<dbReference type="PANTHER" id="PTHR32309">
    <property type="entry name" value="TYROSINE-PROTEIN KINASE"/>
    <property type="match status" value="1"/>
</dbReference>
<evidence type="ECO:0000313" key="15">
    <source>
        <dbReference type="EMBL" id="KRN06324.1"/>
    </source>
</evidence>
<evidence type="ECO:0000256" key="1">
    <source>
        <dbReference type="ARBA" id="ARBA00005132"/>
    </source>
</evidence>
<dbReference type="InterPro" id="IPR005702">
    <property type="entry name" value="Wzc-like_C"/>
</dbReference>
<sequence>MFDFWKKKKLGLSTNSMENGVYMITVVAPSSVVAEQFKTIRTNIQFSNVDQHLKTLMVTSSIGSEGKSTIAANLAITFADQGLKTLLVDTDTRRPTLSATFGISNLNGLTNYLTDCNFDINTVIYRTTIEKMFVLPSGPVPPNPSELLNSQRMDALIKQLSERFDLVIYDAPPVLSFTDAQVLSTKIEATILVVRENVAEKEVVRRSVNLLKHVKAHLIGNIFNDHDTSGGNGYYGYGYYDKDD</sequence>
<dbReference type="RefSeq" id="WP_034988301.1">
    <property type="nucleotide sequence ID" value="NZ_AYZF01000013.1"/>
</dbReference>
<keyword evidence="10" id="KW-0829">Tyrosine-protein kinase</keyword>
<evidence type="ECO:0000256" key="8">
    <source>
        <dbReference type="ARBA" id="ARBA00022840"/>
    </source>
</evidence>
<evidence type="ECO:0000256" key="6">
    <source>
        <dbReference type="ARBA" id="ARBA00022741"/>
    </source>
</evidence>
<dbReference type="InterPro" id="IPR025669">
    <property type="entry name" value="AAA_dom"/>
</dbReference>
<dbReference type="PANTHER" id="PTHR32309:SF13">
    <property type="entry name" value="FERRIC ENTEROBACTIN TRANSPORT PROTEIN FEPE"/>
    <property type="match status" value="1"/>
</dbReference>
<evidence type="ECO:0000256" key="9">
    <source>
        <dbReference type="ARBA" id="ARBA00022903"/>
    </source>
</evidence>
<evidence type="ECO:0000256" key="10">
    <source>
        <dbReference type="ARBA" id="ARBA00023137"/>
    </source>
</evidence>
<evidence type="ECO:0000256" key="11">
    <source>
        <dbReference type="ARBA" id="ARBA00023169"/>
    </source>
</evidence>
<dbReference type="UniPathway" id="UPA00934"/>
<evidence type="ECO:0000256" key="12">
    <source>
        <dbReference type="ARBA" id="ARBA00024964"/>
    </source>
</evidence>
<reference evidence="15 16" key="1">
    <citation type="journal article" date="2015" name="Genome Announc.">
        <title>Expanding the biotechnology potential of lactobacilli through comparative genomics of 213 strains and associated genera.</title>
        <authorList>
            <person name="Sun Z."/>
            <person name="Harris H.M."/>
            <person name="McCann A."/>
            <person name="Guo C."/>
            <person name="Argimon S."/>
            <person name="Zhang W."/>
            <person name="Yang X."/>
            <person name="Jeffery I.B."/>
            <person name="Cooney J.C."/>
            <person name="Kagawa T.F."/>
            <person name="Liu W."/>
            <person name="Song Y."/>
            <person name="Salvetti E."/>
            <person name="Wrobel A."/>
            <person name="Rasinkangas P."/>
            <person name="Parkhill J."/>
            <person name="Rea M.C."/>
            <person name="O'Sullivan O."/>
            <person name="Ritari J."/>
            <person name="Douillard F.P."/>
            <person name="Paul Ross R."/>
            <person name="Yang R."/>
            <person name="Briner A.E."/>
            <person name="Felis G.E."/>
            <person name="de Vos W.M."/>
            <person name="Barrangou R."/>
            <person name="Klaenhammer T.R."/>
            <person name="Caufield P.W."/>
            <person name="Cui Y."/>
            <person name="Zhang H."/>
            <person name="O'Toole P.W."/>
        </authorList>
    </citation>
    <scope>NUCLEOTIDE SEQUENCE [LARGE SCALE GENOMIC DNA]</scope>
    <source>
        <strain evidence="15 16">DSM 21376</strain>
    </source>
</reference>
<keyword evidence="16" id="KW-1185">Reference proteome</keyword>
<dbReference type="OrthoDB" id="9794577at2"/>
<comment type="similarity">
    <text evidence="2">Belongs to the CpsD/CapB family.</text>
</comment>
<evidence type="ECO:0000256" key="13">
    <source>
        <dbReference type="ARBA" id="ARBA00051245"/>
    </source>
</evidence>
<accession>A0A023CWK7</accession>
<dbReference type="eggNOG" id="COG0489">
    <property type="taxonomic scope" value="Bacteria"/>
</dbReference>
<dbReference type="Pfam" id="PF13614">
    <property type="entry name" value="AAA_31"/>
    <property type="match status" value="1"/>
</dbReference>
<comment type="caution">
    <text evidence="15">The sequence shown here is derived from an EMBL/GenBank/DDBJ whole genome shotgun (WGS) entry which is preliminary data.</text>
</comment>
<comment type="function">
    <text evidence="12">Involved in the regulation of capsular polysaccharide biosynthesis. Autophosphorylation of CpsD attenuates its activity and reduces the level of encapsulation. May be part of a complex that directs the coordinated polymerization and export to the cell surface of the capsular polysaccharide.</text>
</comment>
<gene>
    <name evidence="15" type="ORF">FD15_GL001526</name>
</gene>
<dbReference type="AlphaFoldDB" id="A0A023CWK7"/>
<dbReference type="Gene3D" id="3.40.50.300">
    <property type="entry name" value="P-loop containing nucleotide triphosphate hydrolases"/>
    <property type="match status" value="1"/>
</dbReference>
<evidence type="ECO:0000313" key="16">
    <source>
        <dbReference type="Proteomes" id="UP000050961"/>
    </source>
</evidence>
<dbReference type="EC" id="2.7.10.2" evidence="3"/>
<comment type="pathway">
    <text evidence="1">Capsule biogenesis; capsule polysaccharide biosynthesis.</text>
</comment>
<dbReference type="GO" id="GO:0045227">
    <property type="term" value="P:capsule polysaccharide biosynthetic process"/>
    <property type="evidence" value="ECO:0007669"/>
    <property type="project" value="UniProtKB-UniPathway"/>
</dbReference>
<dbReference type="STRING" id="1423806.FD15_GL001526"/>
<dbReference type="Proteomes" id="UP000050961">
    <property type="component" value="Unassembled WGS sequence"/>
</dbReference>
<evidence type="ECO:0000256" key="7">
    <source>
        <dbReference type="ARBA" id="ARBA00022777"/>
    </source>
</evidence>
<dbReference type="CDD" id="cd05387">
    <property type="entry name" value="BY-kinase"/>
    <property type="match status" value="1"/>
</dbReference>
<dbReference type="GO" id="GO:0042802">
    <property type="term" value="F:identical protein binding"/>
    <property type="evidence" value="ECO:0007669"/>
    <property type="project" value="UniProtKB-ARBA"/>
</dbReference>
<proteinExistence type="inferred from homology"/>
<organism evidence="15 16">
    <name type="scientific">Liquorilactobacillus sucicola DSM 21376 = JCM 15457</name>
    <dbReference type="NCBI Taxonomy" id="1423806"/>
    <lineage>
        <taxon>Bacteria</taxon>
        <taxon>Bacillati</taxon>
        <taxon>Bacillota</taxon>
        <taxon>Bacilli</taxon>
        <taxon>Lactobacillales</taxon>
        <taxon>Lactobacillaceae</taxon>
        <taxon>Liquorilactobacillus</taxon>
    </lineage>
</organism>
<evidence type="ECO:0000256" key="5">
    <source>
        <dbReference type="ARBA" id="ARBA00022679"/>
    </source>
</evidence>
<evidence type="ECO:0000256" key="3">
    <source>
        <dbReference type="ARBA" id="ARBA00011903"/>
    </source>
</evidence>
<dbReference type="GO" id="GO:0005886">
    <property type="term" value="C:plasma membrane"/>
    <property type="evidence" value="ECO:0007669"/>
    <property type="project" value="UniProtKB-ARBA"/>
</dbReference>
<keyword evidence="9" id="KW-0972">Capsule biogenesis/degradation</keyword>
<feature type="domain" description="AAA" evidence="14">
    <location>
        <begin position="55"/>
        <end position="197"/>
    </location>
</feature>
<name>A0A023CWK7_9LACO</name>
<dbReference type="InterPro" id="IPR050445">
    <property type="entry name" value="Bact_polysacc_biosynth/exp"/>
</dbReference>
<evidence type="ECO:0000256" key="4">
    <source>
        <dbReference type="ARBA" id="ARBA00019200"/>
    </source>
</evidence>
<dbReference type="GO" id="GO:0004715">
    <property type="term" value="F:non-membrane spanning protein tyrosine kinase activity"/>
    <property type="evidence" value="ECO:0007669"/>
    <property type="project" value="UniProtKB-EC"/>
</dbReference>
<protein>
    <recommendedName>
        <fullName evidence="4">Tyrosine-protein kinase CpsD</fullName>
        <ecNumber evidence="3">2.7.10.2</ecNumber>
    </recommendedName>
</protein>
<dbReference type="EMBL" id="AYZF01000013">
    <property type="protein sequence ID" value="KRN06324.1"/>
    <property type="molecule type" value="Genomic_DNA"/>
</dbReference>
<evidence type="ECO:0000259" key="14">
    <source>
        <dbReference type="Pfam" id="PF13614"/>
    </source>
</evidence>
<keyword evidence="5" id="KW-0808">Transferase</keyword>
<dbReference type="FunFam" id="3.40.50.300:FF:000527">
    <property type="entry name" value="Tyrosine-protein kinase etk"/>
    <property type="match status" value="1"/>
</dbReference>
<dbReference type="InterPro" id="IPR027417">
    <property type="entry name" value="P-loop_NTPase"/>
</dbReference>
<dbReference type="NCBIfam" id="TIGR01007">
    <property type="entry name" value="eps_fam"/>
    <property type="match status" value="1"/>
</dbReference>
<comment type="catalytic activity">
    <reaction evidence="13">
        <text>L-tyrosyl-[protein] + ATP = O-phospho-L-tyrosyl-[protein] + ADP + H(+)</text>
        <dbReference type="Rhea" id="RHEA:10596"/>
        <dbReference type="Rhea" id="RHEA-COMP:10136"/>
        <dbReference type="Rhea" id="RHEA-COMP:20101"/>
        <dbReference type="ChEBI" id="CHEBI:15378"/>
        <dbReference type="ChEBI" id="CHEBI:30616"/>
        <dbReference type="ChEBI" id="CHEBI:46858"/>
        <dbReference type="ChEBI" id="CHEBI:61978"/>
        <dbReference type="ChEBI" id="CHEBI:456216"/>
        <dbReference type="EC" id="2.7.10.2"/>
    </reaction>
</comment>
<keyword evidence="6" id="KW-0547">Nucleotide-binding</keyword>
<dbReference type="PATRIC" id="fig|1423806.3.peg.1546"/>